<proteinExistence type="predicted"/>
<evidence type="ECO:0000259" key="2">
    <source>
        <dbReference type="Pfam" id="PF13456"/>
    </source>
</evidence>
<evidence type="ECO:0000313" key="3">
    <source>
        <dbReference type="EMBL" id="KAK4728179.1"/>
    </source>
</evidence>
<dbReference type="EMBL" id="JAWPEI010000004">
    <property type="protein sequence ID" value="KAK4728179.1"/>
    <property type="molecule type" value="Genomic_DNA"/>
</dbReference>
<dbReference type="Gene3D" id="3.30.420.10">
    <property type="entry name" value="Ribonuclease H-like superfamily/Ribonuclease H"/>
    <property type="match status" value="1"/>
</dbReference>
<dbReference type="InterPro" id="IPR036397">
    <property type="entry name" value="RNaseH_sf"/>
</dbReference>
<dbReference type="PANTHER" id="PTHR47723:SF23">
    <property type="entry name" value="REVERSE TRANSCRIPTASE-LIKE PROTEIN"/>
    <property type="match status" value="1"/>
</dbReference>
<organism evidence="3 4">
    <name type="scientific">Solanum pinnatisectum</name>
    <name type="common">tansyleaf nightshade</name>
    <dbReference type="NCBI Taxonomy" id="50273"/>
    <lineage>
        <taxon>Eukaryota</taxon>
        <taxon>Viridiplantae</taxon>
        <taxon>Streptophyta</taxon>
        <taxon>Embryophyta</taxon>
        <taxon>Tracheophyta</taxon>
        <taxon>Spermatophyta</taxon>
        <taxon>Magnoliopsida</taxon>
        <taxon>eudicotyledons</taxon>
        <taxon>Gunneridae</taxon>
        <taxon>Pentapetalae</taxon>
        <taxon>asterids</taxon>
        <taxon>lamiids</taxon>
        <taxon>Solanales</taxon>
        <taxon>Solanaceae</taxon>
        <taxon>Solanoideae</taxon>
        <taxon>Solaneae</taxon>
        <taxon>Solanum</taxon>
    </lineage>
</organism>
<gene>
    <name evidence="3" type="ORF">R3W88_021167</name>
</gene>
<dbReference type="InterPro" id="IPR053151">
    <property type="entry name" value="RNase_H-like"/>
</dbReference>
<feature type="region of interest" description="Disordered" evidence="1">
    <location>
        <begin position="75"/>
        <end position="99"/>
    </location>
</feature>
<dbReference type="Proteomes" id="UP001311915">
    <property type="component" value="Unassembled WGS sequence"/>
</dbReference>
<dbReference type="InterPro" id="IPR012337">
    <property type="entry name" value="RNaseH-like_sf"/>
</dbReference>
<dbReference type="GO" id="GO:0003676">
    <property type="term" value="F:nucleic acid binding"/>
    <property type="evidence" value="ECO:0007669"/>
    <property type="project" value="InterPro"/>
</dbReference>
<evidence type="ECO:0000256" key="1">
    <source>
        <dbReference type="SAM" id="MobiDB-lite"/>
    </source>
</evidence>
<comment type="caution">
    <text evidence="3">The sequence shown here is derived from an EMBL/GenBank/DDBJ whole genome shotgun (WGS) entry which is preliminary data.</text>
</comment>
<dbReference type="CDD" id="cd06222">
    <property type="entry name" value="RNase_H_like"/>
    <property type="match status" value="1"/>
</dbReference>
<dbReference type="PANTHER" id="PTHR47723">
    <property type="entry name" value="OS05G0353850 PROTEIN"/>
    <property type="match status" value="1"/>
</dbReference>
<dbReference type="SUPFAM" id="SSF53098">
    <property type="entry name" value="Ribonuclease H-like"/>
    <property type="match status" value="1"/>
</dbReference>
<accession>A0AAV9LUJ1</accession>
<reference evidence="3 4" key="1">
    <citation type="submission" date="2023-10" db="EMBL/GenBank/DDBJ databases">
        <title>Genome-Wide Identification Analysis in wild type Solanum Pinnatisectum Reveals Some Genes Defensing Phytophthora Infestans.</title>
        <authorList>
            <person name="Sun C."/>
        </authorList>
    </citation>
    <scope>NUCLEOTIDE SEQUENCE [LARGE SCALE GENOMIC DNA]</scope>
    <source>
        <strain evidence="3">LQN</strain>
        <tissue evidence="3">Leaf</tissue>
    </source>
</reference>
<feature type="domain" description="RNase H type-1" evidence="2">
    <location>
        <begin position="90"/>
        <end position="193"/>
    </location>
</feature>
<name>A0AAV9LUJ1_9SOLN</name>
<protein>
    <recommendedName>
        <fullName evidence="2">RNase H type-1 domain-containing protein</fullName>
    </recommendedName>
</protein>
<dbReference type="GO" id="GO:0004523">
    <property type="term" value="F:RNA-DNA hybrid ribonuclease activity"/>
    <property type="evidence" value="ECO:0007669"/>
    <property type="project" value="InterPro"/>
</dbReference>
<dbReference type="InterPro" id="IPR002156">
    <property type="entry name" value="RNaseH_domain"/>
</dbReference>
<dbReference type="AlphaFoldDB" id="A0AAV9LUJ1"/>
<evidence type="ECO:0000313" key="4">
    <source>
        <dbReference type="Proteomes" id="UP001311915"/>
    </source>
</evidence>
<sequence length="234" mass="26617">MWSCTSTKLYNSIPSWDTLLPQRFWAIWLQRNTNLFNKKKDGISFANVINQATEYQFIIMNNNRVMRDHYTIQVERDPPPPHSTGRFKLNTDGSVKNSPGPGGIGGVIRNHNGDWKVGFITLRQGLLMAIDYNLMPLDINADSSQLITYLEHDNHHYTNLTLKCRSLMEKLGAAVPSHIFMEQNQVADKLSKEGHNCTTFGHPTFWTTPTTICKKTSVGRYPGNYVPKETKSSN</sequence>
<keyword evidence="4" id="KW-1185">Reference proteome</keyword>
<dbReference type="Pfam" id="PF13456">
    <property type="entry name" value="RVT_3"/>
    <property type="match status" value="1"/>
</dbReference>
<dbReference type="InterPro" id="IPR044730">
    <property type="entry name" value="RNase_H-like_dom_plant"/>
</dbReference>